<keyword evidence="3 5" id="KW-0418">Kinase</keyword>
<evidence type="ECO:0000256" key="1">
    <source>
        <dbReference type="ARBA" id="ARBA00010688"/>
    </source>
</evidence>
<evidence type="ECO:0000259" key="4">
    <source>
        <dbReference type="Pfam" id="PF00294"/>
    </source>
</evidence>
<comment type="similarity">
    <text evidence="1">Belongs to the carbohydrate kinase PfkB family.</text>
</comment>
<accession>A0A517R1C9</accession>
<gene>
    <name evidence="5" type="primary">ydjH</name>
    <name evidence="5" type="ORF">Pan189_20330</name>
</gene>
<evidence type="ECO:0000256" key="2">
    <source>
        <dbReference type="ARBA" id="ARBA00022679"/>
    </source>
</evidence>
<dbReference type="CDD" id="cd01167">
    <property type="entry name" value="bac_FRK"/>
    <property type="match status" value="1"/>
</dbReference>
<dbReference type="InterPro" id="IPR002173">
    <property type="entry name" value="Carboh/pur_kinase_PfkB_CS"/>
</dbReference>
<evidence type="ECO:0000313" key="5">
    <source>
        <dbReference type="EMBL" id="QDT37653.1"/>
    </source>
</evidence>
<feature type="domain" description="Carbohydrate kinase PfkB" evidence="4">
    <location>
        <begin position="22"/>
        <end position="288"/>
    </location>
</feature>
<dbReference type="PANTHER" id="PTHR43085">
    <property type="entry name" value="HEXOKINASE FAMILY MEMBER"/>
    <property type="match status" value="1"/>
</dbReference>
<evidence type="ECO:0000256" key="3">
    <source>
        <dbReference type="ARBA" id="ARBA00022777"/>
    </source>
</evidence>
<reference evidence="5 6" key="1">
    <citation type="submission" date="2019-02" db="EMBL/GenBank/DDBJ databases">
        <title>Deep-cultivation of Planctomycetes and their phenomic and genomic characterization uncovers novel biology.</title>
        <authorList>
            <person name="Wiegand S."/>
            <person name="Jogler M."/>
            <person name="Boedeker C."/>
            <person name="Pinto D."/>
            <person name="Vollmers J."/>
            <person name="Rivas-Marin E."/>
            <person name="Kohn T."/>
            <person name="Peeters S.H."/>
            <person name="Heuer A."/>
            <person name="Rast P."/>
            <person name="Oberbeckmann S."/>
            <person name="Bunk B."/>
            <person name="Jeske O."/>
            <person name="Meyerdierks A."/>
            <person name="Storesund J.E."/>
            <person name="Kallscheuer N."/>
            <person name="Luecker S."/>
            <person name="Lage O.M."/>
            <person name="Pohl T."/>
            <person name="Merkel B.J."/>
            <person name="Hornburger P."/>
            <person name="Mueller R.-W."/>
            <person name="Bruemmer F."/>
            <person name="Labrenz M."/>
            <person name="Spormann A.M."/>
            <person name="Op den Camp H."/>
            <person name="Overmann J."/>
            <person name="Amann R."/>
            <person name="Jetten M.S.M."/>
            <person name="Mascher T."/>
            <person name="Medema M.H."/>
            <person name="Devos D.P."/>
            <person name="Kaster A.-K."/>
            <person name="Ovreas L."/>
            <person name="Rohde M."/>
            <person name="Galperin M.Y."/>
            <person name="Jogler C."/>
        </authorList>
    </citation>
    <scope>NUCLEOTIDE SEQUENCE [LARGE SCALE GENOMIC DNA]</scope>
    <source>
        <strain evidence="5 6">Pan189</strain>
    </source>
</reference>
<dbReference type="PROSITE" id="PS00584">
    <property type="entry name" value="PFKB_KINASES_2"/>
    <property type="match status" value="1"/>
</dbReference>
<keyword evidence="2 5" id="KW-0808">Transferase</keyword>
<sequence length="300" mass="32600">MDRSKPVAVGLGELLWDIFEDGERPGGAPANVAYHANQLGLRGVIVSRVGSDERGNGLLDHLQTKSLSRRYVQQDETHPTGTVTVHNANTGPAYSIHEDVAWDYIDATDDVLALMREADAICFGSLAQRTEQSRKTIQRCLDAGSENCLKVFDVNLRPPHNSADVMRPSATLCNVLKLNEDEVPDVAEMLGMAEREIEPFAKAFAESQNAIVAITLGSEGCLLSRGDEIHRAPSKQVEVADTVGAGDSFTAGLVYGLLHDWPLEKVGRFANRIGGLVASSEGAMPDLEDDFAQLKREFEN</sequence>
<dbReference type="SUPFAM" id="SSF53613">
    <property type="entry name" value="Ribokinase-like"/>
    <property type="match status" value="1"/>
</dbReference>
<protein>
    <submittedName>
        <fullName evidence="5">Putative sugar kinase YdjH</fullName>
        <ecNumber evidence="5">2.7.1.-</ecNumber>
    </submittedName>
</protein>
<proteinExistence type="inferred from homology"/>
<dbReference type="PANTHER" id="PTHR43085:SF57">
    <property type="entry name" value="CARBOHYDRATE KINASE PFKB DOMAIN-CONTAINING PROTEIN"/>
    <property type="match status" value="1"/>
</dbReference>
<dbReference type="Gene3D" id="3.40.1190.20">
    <property type="match status" value="1"/>
</dbReference>
<dbReference type="EC" id="2.7.1.-" evidence="5"/>
<dbReference type="InterPro" id="IPR029056">
    <property type="entry name" value="Ribokinase-like"/>
</dbReference>
<evidence type="ECO:0000313" key="6">
    <source>
        <dbReference type="Proteomes" id="UP000317318"/>
    </source>
</evidence>
<dbReference type="RefSeq" id="WP_145363749.1">
    <property type="nucleotide sequence ID" value="NZ_CP036268.1"/>
</dbReference>
<dbReference type="InterPro" id="IPR011611">
    <property type="entry name" value="PfkB_dom"/>
</dbReference>
<dbReference type="OrthoDB" id="9813569at2"/>
<dbReference type="KEGG" id="svp:Pan189_20330"/>
<name>A0A517R1C9_9PLAN</name>
<dbReference type="InterPro" id="IPR050306">
    <property type="entry name" value="PfkB_Carbo_kinase"/>
</dbReference>
<dbReference type="EMBL" id="CP036268">
    <property type="protein sequence ID" value="QDT37653.1"/>
    <property type="molecule type" value="Genomic_DNA"/>
</dbReference>
<dbReference type="Proteomes" id="UP000317318">
    <property type="component" value="Chromosome"/>
</dbReference>
<keyword evidence="6" id="KW-1185">Reference proteome</keyword>
<dbReference type="AlphaFoldDB" id="A0A517R1C9"/>
<dbReference type="GO" id="GO:0016301">
    <property type="term" value="F:kinase activity"/>
    <property type="evidence" value="ECO:0007669"/>
    <property type="project" value="UniProtKB-KW"/>
</dbReference>
<organism evidence="5 6">
    <name type="scientific">Stratiformator vulcanicus</name>
    <dbReference type="NCBI Taxonomy" id="2527980"/>
    <lineage>
        <taxon>Bacteria</taxon>
        <taxon>Pseudomonadati</taxon>
        <taxon>Planctomycetota</taxon>
        <taxon>Planctomycetia</taxon>
        <taxon>Planctomycetales</taxon>
        <taxon>Planctomycetaceae</taxon>
        <taxon>Stratiformator</taxon>
    </lineage>
</organism>
<dbReference type="Pfam" id="PF00294">
    <property type="entry name" value="PfkB"/>
    <property type="match status" value="1"/>
</dbReference>